<evidence type="ECO:0000256" key="2">
    <source>
        <dbReference type="ARBA" id="ARBA00000711"/>
    </source>
</evidence>
<dbReference type="Gene3D" id="3.40.50.300">
    <property type="entry name" value="P-loop containing nucleotide triphosphate hydrolases"/>
    <property type="match status" value="1"/>
</dbReference>
<comment type="catalytic activity">
    <reaction evidence="1">
        <text>adenosylcob(III)inamide + ATP = adenosylcob(III)inamide phosphate + ADP + H(+)</text>
        <dbReference type="Rhea" id="RHEA:15769"/>
        <dbReference type="ChEBI" id="CHEBI:2480"/>
        <dbReference type="ChEBI" id="CHEBI:15378"/>
        <dbReference type="ChEBI" id="CHEBI:30616"/>
        <dbReference type="ChEBI" id="CHEBI:58502"/>
        <dbReference type="ChEBI" id="CHEBI:456216"/>
        <dbReference type="EC" id="2.7.1.156"/>
    </reaction>
</comment>
<evidence type="ECO:0000313" key="21">
    <source>
        <dbReference type="Proteomes" id="UP000233248"/>
    </source>
</evidence>
<gene>
    <name evidence="20" type="ORF">CP960_08865</name>
</gene>
<evidence type="ECO:0000256" key="4">
    <source>
        <dbReference type="ARBA" id="ARBA00003889"/>
    </source>
</evidence>
<evidence type="ECO:0000256" key="16">
    <source>
        <dbReference type="ARBA" id="ARBA00029570"/>
    </source>
</evidence>
<name>A0A2N1J210_9BACT</name>
<proteinExistence type="inferred from homology"/>
<evidence type="ECO:0000256" key="7">
    <source>
        <dbReference type="ARBA" id="ARBA00007490"/>
    </source>
</evidence>
<comment type="pathway">
    <text evidence="6">Cofactor biosynthesis; adenosylcobalamin biosynthesis; adenosylcobalamin from cob(II)yrinate a,c-diamide: step 5/7.</text>
</comment>
<evidence type="ECO:0000256" key="5">
    <source>
        <dbReference type="ARBA" id="ARBA00004692"/>
    </source>
</evidence>
<evidence type="ECO:0000256" key="13">
    <source>
        <dbReference type="ARBA" id="ARBA00022777"/>
    </source>
</evidence>
<evidence type="ECO:0000256" key="6">
    <source>
        <dbReference type="ARBA" id="ARBA00005159"/>
    </source>
</evidence>
<accession>A0A2N1J210</accession>
<evidence type="ECO:0000313" key="20">
    <source>
        <dbReference type="EMBL" id="PKI80512.1"/>
    </source>
</evidence>
<sequence>MKSFYFGGQKSGKSSCASKKALMLASAKPYYIATYDNSYEDKAMQDRVNRHIKQRAEEFITIEEPKDLTKVIKPKQTYLIDCMTMFILNNLQEGYEFMEKQLEKLFEIDCNIIFILNDINNGVIPIDKYSREFVDISGLIGQFLAKNCDEVIEVKYSLERRLK</sequence>
<keyword evidence="10" id="KW-0169">Cobalamin biosynthesis</keyword>
<keyword evidence="12 19" id="KW-0547">Nucleotide-binding</keyword>
<reference evidence="20 21" key="1">
    <citation type="submission" date="2017-09" db="EMBL/GenBank/DDBJ databases">
        <title>Genomics of the genus Arcobacter.</title>
        <authorList>
            <person name="Perez-Cataluna A."/>
            <person name="Figueras M.J."/>
            <person name="Salas-Masso N."/>
        </authorList>
    </citation>
    <scope>NUCLEOTIDE SEQUENCE [LARGE SCALE GENOMIC DNA]</scope>
    <source>
        <strain evidence="20 21">DSM 18005</strain>
    </source>
</reference>
<evidence type="ECO:0000256" key="8">
    <source>
        <dbReference type="ARBA" id="ARBA00012016"/>
    </source>
</evidence>
<dbReference type="GO" id="GO:0005524">
    <property type="term" value="F:ATP binding"/>
    <property type="evidence" value="ECO:0007669"/>
    <property type="project" value="UniProtKB-KW"/>
</dbReference>
<evidence type="ECO:0000256" key="3">
    <source>
        <dbReference type="ARBA" id="ARBA00001522"/>
    </source>
</evidence>
<dbReference type="EC" id="2.7.7.62" evidence="9"/>
<feature type="active site" description="GMP-histidine intermediate" evidence="18">
    <location>
        <position position="51"/>
    </location>
</feature>
<dbReference type="InterPro" id="IPR003203">
    <property type="entry name" value="CobU/CobP"/>
</dbReference>
<keyword evidence="15 19" id="KW-0342">GTP-binding</keyword>
<dbReference type="UniPathway" id="UPA00148">
    <property type="reaction ID" value="UER00236"/>
</dbReference>
<dbReference type="InterPro" id="IPR027417">
    <property type="entry name" value="P-loop_NTPase"/>
</dbReference>
<dbReference type="KEGG" id="ahs:AHALO_2502"/>
<comment type="caution">
    <text evidence="20">The sequence shown here is derived from an EMBL/GenBank/DDBJ whole genome shotgun (WGS) entry which is preliminary data.</text>
</comment>
<evidence type="ECO:0000256" key="15">
    <source>
        <dbReference type="ARBA" id="ARBA00023134"/>
    </source>
</evidence>
<dbReference type="GO" id="GO:0008820">
    <property type="term" value="F:cobinamide phosphate guanylyltransferase activity"/>
    <property type="evidence" value="ECO:0007669"/>
    <property type="project" value="UniProtKB-EC"/>
</dbReference>
<evidence type="ECO:0000256" key="1">
    <source>
        <dbReference type="ARBA" id="ARBA00000312"/>
    </source>
</evidence>
<dbReference type="Pfam" id="PF02283">
    <property type="entry name" value="CobU"/>
    <property type="match status" value="1"/>
</dbReference>
<evidence type="ECO:0000256" key="14">
    <source>
        <dbReference type="ARBA" id="ARBA00022840"/>
    </source>
</evidence>
<comment type="catalytic activity">
    <reaction evidence="3">
        <text>adenosylcob(III)inamide + GTP = adenosylcob(III)inamide phosphate + GDP + H(+)</text>
        <dbReference type="Rhea" id="RHEA:15765"/>
        <dbReference type="ChEBI" id="CHEBI:2480"/>
        <dbReference type="ChEBI" id="CHEBI:15378"/>
        <dbReference type="ChEBI" id="CHEBI:37565"/>
        <dbReference type="ChEBI" id="CHEBI:58189"/>
        <dbReference type="ChEBI" id="CHEBI:58502"/>
        <dbReference type="EC" id="2.7.1.156"/>
    </reaction>
</comment>
<organism evidence="20 21">
    <name type="scientific">Malaciobacter halophilus</name>
    <dbReference type="NCBI Taxonomy" id="197482"/>
    <lineage>
        <taxon>Bacteria</taxon>
        <taxon>Pseudomonadati</taxon>
        <taxon>Campylobacterota</taxon>
        <taxon>Epsilonproteobacteria</taxon>
        <taxon>Campylobacterales</taxon>
        <taxon>Arcobacteraceae</taxon>
        <taxon>Malaciobacter</taxon>
    </lineage>
</organism>
<comment type="pathway">
    <text evidence="5">Cofactor biosynthesis; adenosylcobalamin biosynthesis; adenosylcobalamin from cob(II)yrinate a,c-diamide: step 6/7.</text>
</comment>
<evidence type="ECO:0000256" key="9">
    <source>
        <dbReference type="ARBA" id="ARBA00012523"/>
    </source>
</evidence>
<keyword evidence="21" id="KW-1185">Reference proteome</keyword>
<dbReference type="AlphaFoldDB" id="A0A2N1J210"/>
<evidence type="ECO:0000256" key="17">
    <source>
        <dbReference type="ARBA" id="ARBA00030571"/>
    </source>
</evidence>
<keyword evidence="11 20" id="KW-0808">Transferase</keyword>
<comment type="catalytic activity">
    <reaction evidence="2">
        <text>adenosylcob(III)inamide phosphate + GTP + H(+) = adenosylcob(III)inamide-GDP + diphosphate</text>
        <dbReference type="Rhea" id="RHEA:22712"/>
        <dbReference type="ChEBI" id="CHEBI:15378"/>
        <dbReference type="ChEBI" id="CHEBI:33019"/>
        <dbReference type="ChEBI" id="CHEBI:37565"/>
        <dbReference type="ChEBI" id="CHEBI:58502"/>
        <dbReference type="ChEBI" id="CHEBI:60487"/>
        <dbReference type="EC" id="2.7.7.62"/>
    </reaction>
</comment>
<evidence type="ECO:0000256" key="10">
    <source>
        <dbReference type="ARBA" id="ARBA00022573"/>
    </source>
</evidence>
<dbReference type="OrthoDB" id="9788370at2"/>
<dbReference type="PANTHER" id="PTHR34848:SF1">
    <property type="entry name" value="BIFUNCTIONAL ADENOSYLCOBALAMIN BIOSYNTHESIS PROTEIN COBU"/>
    <property type="match status" value="1"/>
</dbReference>
<dbReference type="SUPFAM" id="SSF52540">
    <property type="entry name" value="P-loop containing nucleoside triphosphate hydrolases"/>
    <property type="match status" value="1"/>
</dbReference>
<dbReference type="GO" id="GO:0009236">
    <property type="term" value="P:cobalamin biosynthetic process"/>
    <property type="evidence" value="ECO:0007669"/>
    <property type="project" value="UniProtKB-UniPathway"/>
</dbReference>
<comment type="function">
    <text evidence="4">Catalyzes ATP-dependent phosphorylation of adenosylcobinamide and addition of GMP to adenosylcobinamide phosphate.</text>
</comment>
<dbReference type="EC" id="2.7.1.156" evidence="8"/>
<evidence type="ECO:0000256" key="18">
    <source>
        <dbReference type="PIRSR" id="PIRSR006135-1"/>
    </source>
</evidence>
<keyword evidence="20" id="KW-0548">Nucleotidyltransferase</keyword>
<keyword evidence="13" id="KW-0418">Kinase</keyword>
<evidence type="ECO:0000256" key="19">
    <source>
        <dbReference type="PIRSR" id="PIRSR006135-2"/>
    </source>
</evidence>
<dbReference type="PANTHER" id="PTHR34848">
    <property type="match status" value="1"/>
</dbReference>
<keyword evidence="14" id="KW-0067">ATP-binding</keyword>
<dbReference type="RefSeq" id="WP_101185057.1">
    <property type="nucleotide sequence ID" value="NZ_CP031218.1"/>
</dbReference>
<dbReference type="GO" id="GO:0005525">
    <property type="term" value="F:GTP binding"/>
    <property type="evidence" value="ECO:0007669"/>
    <property type="project" value="UniProtKB-KW"/>
</dbReference>
<comment type="similarity">
    <text evidence="7">Belongs to the CobU/CobP family.</text>
</comment>
<feature type="binding site" evidence="19">
    <location>
        <position position="81"/>
    </location>
    <ligand>
        <name>GTP</name>
        <dbReference type="ChEBI" id="CHEBI:37565"/>
    </ligand>
</feature>
<dbReference type="GO" id="GO:0043752">
    <property type="term" value="F:adenosylcobinamide kinase activity"/>
    <property type="evidence" value="ECO:0007669"/>
    <property type="project" value="UniProtKB-EC"/>
</dbReference>
<feature type="binding site" evidence="19">
    <location>
        <position position="63"/>
    </location>
    <ligand>
        <name>GTP</name>
        <dbReference type="ChEBI" id="CHEBI:37565"/>
    </ligand>
</feature>
<dbReference type="Proteomes" id="UP000233248">
    <property type="component" value="Unassembled WGS sequence"/>
</dbReference>
<protein>
    <recommendedName>
        <fullName evidence="16">Adenosylcobinamide kinase</fullName>
        <ecNumber evidence="8">2.7.1.156</ecNumber>
        <ecNumber evidence="9">2.7.7.62</ecNumber>
    </recommendedName>
    <alternativeName>
        <fullName evidence="17">Adenosylcobinamide-phosphate guanylyltransferase</fullName>
    </alternativeName>
</protein>
<dbReference type="PIRSF" id="PIRSF006135">
    <property type="entry name" value="CobU"/>
    <property type="match status" value="1"/>
</dbReference>
<dbReference type="EMBL" id="NXIF01000033">
    <property type="protein sequence ID" value="PKI80512.1"/>
    <property type="molecule type" value="Genomic_DNA"/>
</dbReference>
<feature type="binding site" evidence="19">
    <location>
        <begin position="7"/>
        <end position="14"/>
    </location>
    <ligand>
        <name>GTP</name>
        <dbReference type="ChEBI" id="CHEBI:37565"/>
    </ligand>
</feature>
<evidence type="ECO:0000256" key="11">
    <source>
        <dbReference type="ARBA" id="ARBA00022679"/>
    </source>
</evidence>
<evidence type="ECO:0000256" key="12">
    <source>
        <dbReference type="ARBA" id="ARBA00022741"/>
    </source>
</evidence>